<keyword evidence="12" id="KW-1185">Reference proteome</keyword>
<keyword evidence="5" id="KW-0378">Hydrolase</keyword>
<keyword evidence="4" id="KW-0479">Metal-binding</keyword>
<dbReference type="EMBL" id="PDCJ01000001">
    <property type="protein sequence ID" value="PEG30220.1"/>
    <property type="molecule type" value="Genomic_DNA"/>
</dbReference>
<gene>
    <name evidence="11" type="ORF">CQ394_00360</name>
</gene>
<dbReference type="GO" id="GO:0005886">
    <property type="term" value="C:plasma membrane"/>
    <property type="evidence" value="ECO:0007669"/>
    <property type="project" value="TreeGrafter"/>
</dbReference>
<dbReference type="CDD" id="cd08662">
    <property type="entry name" value="M13"/>
    <property type="match status" value="1"/>
</dbReference>
<evidence type="ECO:0000259" key="9">
    <source>
        <dbReference type="Pfam" id="PF01431"/>
    </source>
</evidence>
<dbReference type="Proteomes" id="UP000220840">
    <property type="component" value="Unassembled WGS sequence"/>
</dbReference>
<dbReference type="GO" id="GO:0016485">
    <property type="term" value="P:protein processing"/>
    <property type="evidence" value="ECO:0007669"/>
    <property type="project" value="TreeGrafter"/>
</dbReference>
<name>A0A2A7MF87_9CLOT</name>
<feature type="domain" description="Peptidase M13 N-terminal" evidence="10">
    <location>
        <begin position="37"/>
        <end position="413"/>
    </location>
</feature>
<dbReference type="GO" id="GO:0046872">
    <property type="term" value="F:metal ion binding"/>
    <property type="evidence" value="ECO:0007669"/>
    <property type="project" value="UniProtKB-KW"/>
</dbReference>
<dbReference type="InterPro" id="IPR024079">
    <property type="entry name" value="MetalloPept_cat_dom_sf"/>
</dbReference>
<dbReference type="RefSeq" id="WP_058294395.1">
    <property type="nucleotide sequence ID" value="NZ_LN890328.1"/>
</dbReference>
<dbReference type="Gene3D" id="1.10.1380.10">
    <property type="entry name" value="Neutral endopeptidase , domain2"/>
    <property type="match status" value="1"/>
</dbReference>
<dbReference type="InterPro" id="IPR008753">
    <property type="entry name" value="Peptidase_M13_N"/>
</dbReference>
<keyword evidence="3" id="KW-0645">Protease</keyword>
<comment type="caution">
    <text evidence="11">The sequence shown here is derived from an EMBL/GenBank/DDBJ whole genome shotgun (WGS) entry which is preliminary data.</text>
</comment>
<evidence type="ECO:0000256" key="7">
    <source>
        <dbReference type="ARBA" id="ARBA00023049"/>
    </source>
</evidence>
<dbReference type="STRING" id="137838.GCA_001458595_01507"/>
<evidence type="ECO:0000313" key="12">
    <source>
        <dbReference type="Proteomes" id="UP000220840"/>
    </source>
</evidence>
<dbReference type="InterPro" id="IPR000718">
    <property type="entry name" value="Peptidase_M13"/>
</dbReference>
<evidence type="ECO:0000259" key="10">
    <source>
        <dbReference type="Pfam" id="PF05649"/>
    </source>
</evidence>
<dbReference type="GO" id="GO:0004222">
    <property type="term" value="F:metalloendopeptidase activity"/>
    <property type="evidence" value="ECO:0007669"/>
    <property type="project" value="InterPro"/>
</dbReference>
<feature type="domain" description="Peptidase M13 C-terminal" evidence="9">
    <location>
        <begin position="470"/>
        <end position="660"/>
    </location>
</feature>
<evidence type="ECO:0000313" key="11">
    <source>
        <dbReference type="EMBL" id="PEG30220.1"/>
    </source>
</evidence>
<evidence type="ECO:0000256" key="2">
    <source>
        <dbReference type="ARBA" id="ARBA00007357"/>
    </source>
</evidence>
<dbReference type="InterPro" id="IPR018497">
    <property type="entry name" value="Peptidase_M13_C"/>
</dbReference>
<dbReference type="Pfam" id="PF01431">
    <property type="entry name" value="Peptidase_M13"/>
    <property type="match status" value="1"/>
</dbReference>
<feature type="chain" id="PRO_5038588190" evidence="8">
    <location>
        <begin position="21"/>
        <end position="663"/>
    </location>
</feature>
<organism evidence="11 12">
    <name type="scientific">Clostridium neonatale</name>
    <dbReference type="NCBI Taxonomy" id="137838"/>
    <lineage>
        <taxon>Bacteria</taxon>
        <taxon>Bacillati</taxon>
        <taxon>Bacillota</taxon>
        <taxon>Clostridia</taxon>
        <taxon>Eubacteriales</taxon>
        <taxon>Clostridiaceae</taxon>
        <taxon>Clostridium</taxon>
    </lineage>
</organism>
<evidence type="ECO:0000256" key="3">
    <source>
        <dbReference type="ARBA" id="ARBA00022670"/>
    </source>
</evidence>
<feature type="signal peptide" evidence="8">
    <location>
        <begin position="1"/>
        <end position="20"/>
    </location>
</feature>
<evidence type="ECO:0000256" key="1">
    <source>
        <dbReference type="ARBA" id="ARBA00001947"/>
    </source>
</evidence>
<comment type="cofactor">
    <cofactor evidence="1">
        <name>Zn(2+)</name>
        <dbReference type="ChEBI" id="CHEBI:29105"/>
    </cofactor>
</comment>
<dbReference type="OrthoDB" id="9775677at2"/>
<evidence type="ECO:0000256" key="5">
    <source>
        <dbReference type="ARBA" id="ARBA00022801"/>
    </source>
</evidence>
<dbReference type="PANTHER" id="PTHR11733:SF167">
    <property type="entry name" value="FI17812P1-RELATED"/>
    <property type="match status" value="1"/>
</dbReference>
<dbReference type="Pfam" id="PF05649">
    <property type="entry name" value="Peptidase_M13_N"/>
    <property type="match status" value="1"/>
</dbReference>
<sequence length="663" mass="76564">MRKQISILLCLLIIFSSINIGCKQNLLTDNNKPRLEDDYYENINYKTLKKKEIPPEDPCWNYYYYLQKTANTQVNSILNDIVSSGDKNEEGSINRKISDLYSCAVDLDERNKTGLGPLKDTINSIESAKNIQEYVETISKIAGETGDMSLLCYYISPDLKESNKNIVYIEIPDLILGKEYLENDIYKASWTEYKEYISKMFMLTGKDEKEAEKIAEDIFAFQKDLASVTMTMDEGQNPSNVYNKYTKEDLANLFTNINFERVLENMKVSKCNEFVVNEVNVEKKINEYLSEKNLELLKKFSEFIILNDYAEYLSVDIRNAKLDFNNSLNGVEERYSDDVLSNMLVQSLAGFDLGKIYVKEHFPEENKEAIEKMVKDIISVYKKRIDNLDWMCEKTKENAKKKLDNMTIKIGCPDEWSSYFENVDIIPKKDGGNLISNILNCDKENNKRGLEKLDKPVNKKEWSMTPQTLNAYYNPSANEIVFPAAILQAPFYDKKADYETNLGGIGLIIAHEITHAFDNNGALYDEEGNFNQWWTKEDYENFNNLSKNIIEYYDQFEVLPGNKVNGKLTLSENIADLGAMSCITELAGEDKKGLEKLFKNYANIWAMKENEKYTLLKLNTDTHAPDKIRVNAVLSSNDKFYDVYNIKETDKMYISPEKRVGVW</sequence>
<keyword evidence="7" id="KW-0482">Metalloprotease</keyword>
<dbReference type="PROSITE" id="PS51885">
    <property type="entry name" value="NEPRILYSIN"/>
    <property type="match status" value="1"/>
</dbReference>
<dbReference type="PANTHER" id="PTHR11733">
    <property type="entry name" value="ZINC METALLOPROTEASE FAMILY M13 NEPRILYSIN-RELATED"/>
    <property type="match status" value="1"/>
</dbReference>
<dbReference type="PRINTS" id="PR00786">
    <property type="entry name" value="NEPRILYSIN"/>
</dbReference>
<dbReference type="AlphaFoldDB" id="A0A2A7MF87"/>
<protein>
    <submittedName>
        <fullName evidence="11">Endothelin-converting enzyme 1</fullName>
    </submittedName>
</protein>
<evidence type="ECO:0000256" key="4">
    <source>
        <dbReference type="ARBA" id="ARBA00022723"/>
    </source>
</evidence>
<reference evidence="11 12" key="1">
    <citation type="submission" date="2017-10" db="EMBL/GenBank/DDBJ databases">
        <title>Effective Description of Clostridium neonatale sp. nov. linked to necrotizing enterocolitis in neonates and a clarification of species assignable to the genus Clostridium (Prazmowski 1880) emend. Lawson and Rainey 2016.</title>
        <authorList>
            <person name="Bernard K."/>
            <person name="Burdz T."/>
            <person name="Wiebe D."/>
            <person name="Balcewich B."/>
            <person name="Alfa M."/>
            <person name="Bernier A.-M."/>
        </authorList>
    </citation>
    <scope>NUCLEOTIDE SEQUENCE [LARGE SCALE GENOMIC DNA]</scope>
    <source>
        <strain evidence="11 12">LCDC99A005</strain>
    </source>
</reference>
<evidence type="ECO:0000256" key="6">
    <source>
        <dbReference type="ARBA" id="ARBA00022833"/>
    </source>
</evidence>
<accession>A0A2A7MF87</accession>
<dbReference type="InterPro" id="IPR042089">
    <property type="entry name" value="Peptidase_M13_dom_2"/>
</dbReference>
<dbReference type="SUPFAM" id="SSF55486">
    <property type="entry name" value="Metalloproteases ('zincins'), catalytic domain"/>
    <property type="match status" value="1"/>
</dbReference>
<keyword evidence="6" id="KW-0862">Zinc</keyword>
<evidence type="ECO:0000256" key="8">
    <source>
        <dbReference type="SAM" id="SignalP"/>
    </source>
</evidence>
<comment type="similarity">
    <text evidence="2">Belongs to the peptidase M13 family.</text>
</comment>
<keyword evidence="8" id="KW-0732">Signal</keyword>
<dbReference type="Gene3D" id="3.40.390.10">
    <property type="entry name" value="Collagenase (Catalytic Domain)"/>
    <property type="match status" value="1"/>
</dbReference>
<proteinExistence type="inferred from homology"/>